<organism evidence="2 3">
    <name type="scientific">Bradyrhizobium iriomotense</name>
    <dbReference type="NCBI Taxonomy" id="441950"/>
    <lineage>
        <taxon>Bacteria</taxon>
        <taxon>Pseudomonadati</taxon>
        <taxon>Pseudomonadota</taxon>
        <taxon>Alphaproteobacteria</taxon>
        <taxon>Hyphomicrobiales</taxon>
        <taxon>Nitrobacteraceae</taxon>
        <taxon>Bradyrhizobium</taxon>
    </lineage>
</organism>
<dbReference type="EMBL" id="BSOW01000005">
    <property type="protein sequence ID" value="GLR85131.1"/>
    <property type="molecule type" value="Genomic_DNA"/>
</dbReference>
<protein>
    <recommendedName>
        <fullName evidence="4">Tetratricopeptide repeat protein</fullName>
    </recommendedName>
</protein>
<feature type="repeat" description="TPR" evidence="1">
    <location>
        <begin position="301"/>
        <end position="334"/>
    </location>
</feature>
<comment type="caution">
    <text evidence="2">The sequence shown here is derived from an EMBL/GenBank/DDBJ whole genome shotgun (WGS) entry which is preliminary data.</text>
</comment>
<dbReference type="Proteomes" id="UP001156905">
    <property type="component" value="Unassembled WGS sequence"/>
</dbReference>
<dbReference type="SMART" id="SM00028">
    <property type="entry name" value="TPR"/>
    <property type="match status" value="1"/>
</dbReference>
<dbReference type="PROSITE" id="PS50005">
    <property type="entry name" value="TPR"/>
    <property type="match status" value="1"/>
</dbReference>
<name>A0ABQ6AY74_9BRAD</name>
<accession>A0ABQ6AY74</accession>
<keyword evidence="3" id="KW-1185">Reference proteome</keyword>
<gene>
    <name evidence="2" type="ORF">GCM10007857_18410</name>
</gene>
<keyword evidence="1" id="KW-0802">TPR repeat</keyword>
<sequence length="398" mass="43360">MYRPFVRWVTLNASPLLGKGISVIGKEITMSVALLFRKVVIGAAESSLDVAGAALLPGAWPIVKGALTPVLDRLKQRFGGQDVTASTQLASDAASAFERDEHLQELFRTNLLAALEPVVRGQKEIGQDVQKLMLIALGNTKALEDLLGGVSRIEEVLAGGVSLKPDDIEKLAATVARYVKVNDQTRTIAQQEMGQVAGELIKRQAARIEARAVELIRDHKLDRAADEVREGLVLVSVLLNEAPSDTSVRVLLGYFYKAMAQIFTEASSTVEANLYLDRASEVFELVKDVIPADKKTIGDVASAINGIGNVYYGRGEYEKAIDNFRLATTLVPNYAYAWHDMFGAYDGLARRGKIDLKELRHALLKTKETGQGTPGLDAGYIAQLENTLRGWEQQAAQP</sequence>
<evidence type="ECO:0000256" key="1">
    <source>
        <dbReference type="PROSITE-ProRule" id="PRU00339"/>
    </source>
</evidence>
<evidence type="ECO:0000313" key="2">
    <source>
        <dbReference type="EMBL" id="GLR85131.1"/>
    </source>
</evidence>
<dbReference type="InterPro" id="IPR011990">
    <property type="entry name" value="TPR-like_helical_dom_sf"/>
</dbReference>
<dbReference type="PROSITE" id="PS50293">
    <property type="entry name" value="TPR_REGION"/>
    <property type="match status" value="1"/>
</dbReference>
<dbReference type="SUPFAM" id="SSF48452">
    <property type="entry name" value="TPR-like"/>
    <property type="match status" value="1"/>
</dbReference>
<dbReference type="InterPro" id="IPR019734">
    <property type="entry name" value="TPR_rpt"/>
</dbReference>
<dbReference type="Gene3D" id="1.25.40.10">
    <property type="entry name" value="Tetratricopeptide repeat domain"/>
    <property type="match status" value="1"/>
</dbReference>
<proteinExistence type="predicted"/>
<reference evidence="3" key="1">
    <citation type="journal article" date="2019" name="Int. J. Syst. Evol. Microbiol.">
        <title>The Global Catalogue of Microorganisms (GCM) 10K type strain sequencing project: providing services to taxonomists for standard genome sequencing and annotation.</title>
        <authorList>
            <consortium name="The Broad Institute Genomics Platform"/>
            <consortium name="The Broad Institute Genome Sequencing Center for Infectious Disease"/>
            <person name="Wu L."/>
            <person name="Ma J."/>
        </authorList>
    </citation>
    <scope>NUCLEOTIDE SEQUENCE [LARGE SCALE GENOMIC DNA]</scope>
    <source>
        <strain evidence="3">NBRC 102520</strain>
    </source>
</reference>
<evidence type="ECO:0008006" key="4">
    <source>
        <dbReference type="Google" id="ProtNLM"/>
    </source>
</evidence>
<evidence type="ECO:0000313" key="3">
    <source>
        <dbReference type="Proteomes" id="UP001156905"/>
    </source>
</evidence>